<dbReference type="AlphaFoldDB" id="B9LX23"/>
<dbReference type="EMBL" id="CP001367">
    <property type="protein sequence ID" value="ACM59014.1"/>
    <property type="molecule type" value="Genomic_DNA"/>
</dbReference>
<keyword evidence="3" id="KW-1185">Reference proteome</keyword>
<proteinExistence type="predicted"/>
<accession>B9LX23</accession>
<reference evidence="1" key="4">
    <citation type="journal article" date="2017" name="Proc. Natl. Acad. Sci. U.S.A.">
        <title>Key amino acid residues conferring enhanced enzyme activity at cold temperatures in an Antarctic polyextremophilic beta-galactosidase.</title>
        <authorList>
            <person name="Laye V.J."/>
            <person name="Karan R."/>
            <person name="Kim J.M."/>
            <person name="Pecher W.T."/>
            <person name="DasSarma P."/>
            <person name="DasSarma S."/>
        </authorList>
    </citation>
    <scope>NUCLEOTIDE SEQUENCE</scope>
    <source>
        <strain evidence="1">ATCC 49239</strain>
        <plasmid evidence="2 3">pHLAC01</plasmid>
    </source>
</reference>
<organism evidence="1 3">
    <name type="scientific">Halorubrum lacusprofundi (strain ATCC 49239 / DSM 5036 / JCM 8891 / ACAM 34)</name>
    <dbReference type="NCBI Taxonomy" id="416348"/>
    <lineage>
        <taxon>Archaea</taxon>
        <taxon>Methanobacteriati</taxon>
        <taxon>Methanobacteriota</taxon>
        <taxon>Stenosarchaea group</taxon>
        <taxon>Halobacteria</taxon>
        <taxon>Halobacteriales</taxon>
        <taxon>Haloferacaceae</taxon>
        <taxon>Halorubrum</taxon>
    </lineage>
</organism>
<sequence length="83" mass="9289">MTQSKSNDSDDKTVWNSDITMSDISTGEEIEDALDEIVVDVEEEEESHHQKTMKVVQNFGVDRWVFTEELNPAPGATAGEMTL</sequence>
<reference evidence="1" key="2">
    <citation type="journal article" date="2013" name="PLoS ONE">
        <title>Amino acid substitutions in cold-adapted proteins from Halorubrum lacusprofundi, an extremely halophilic microbe from antarctica.</title>
        <authorList>
            <person name="Dassarma S."/>
            <person name="Capes M.D."/>
            <person name="Karan R."/>
            <person name="Dassarma P."/>
        </authorList>
    </citation>
    <scope>NUCLEOTIDE SEQUENCE</scope>
    <source>
        <strain evidence="1">ATCC 49239</strain>
        <plasmid evidence="2 3">pHLAC01</plasmid>
    </source>
</reference>
<evidence type="ECO:0000313" key="1">
    <source>
        <dbReference type="EMBL" id="ACM59014.1"/>
    </source>
</evidence>
<name>B9LX23_HALLT</name>
<geneLocation type="plasmid" evidence="1 3">
    <name>pHLAC01</name>
</geneLocation>
<dbReference type="KEGG" id="hla:Hlac_3505"/>
<keyword evidence="1" id="KW-0614">Plasmid</keyword>
<dbReference type="RefSeq" id="WP_012660215.1">
    <property type="nucleotide sequence ID" value="NC_012030.1"/>
</dbReference>
<gene>
    <name evidence="1" type="ordered locus">Hlac_3505</name>
    <name evidence="2" type="ordered locus">Hlac_3566</name>
</gene>
<reference evidence="1 3" key="3">
    <citation type="journal article" date="2016" name="Stand. Genomic Sci.">
        <title>Complete genome sequence of the Antarctic Halorubrum lacusprofundi type strain ACAM 34.</title>
        <authorList>
            <person name="Anderson I.J."/>
            <person name="DasSarma P."/>
            <person name="Lucas S."/>
            <person name="Copeland A."/>
            <person name="Lapidus A."/>
            <person name="Del Rio T.G."/>
            <person name="Tice H."/>
            <person name="Dalin E."/>
            <person name="Bruce D.C."/>
            <person name="Goodwin L."/>
            <person name="Pitluck S."/>
            <person name="Sims D."/>
            <person name="Brettin T.S."/>
            <person name="Detter J.C."/>
            <person name="Han C.S."/>
            <person name="Larimer F."/>
            <person name="Hauser L."/>
            <person name="Land M."/>
            <person name="Ivanova N."/>
            <person name="Richardson P."/>
            <person name="Cavicchioli R."/>
            <person name="DasSarma S."/>
            <person name="Woese C.R."/>
            <person name="Kyrpides N.C."/>
        </authorList>
    </citation>
    <scope>NUCLEOTIDE SEQUENCE [LARGE SCALE GENOMIC DNA]</scope>
    <source>
        <strain evidence="1">ATCC 49239</strain>
        <strain evidence="3">ATCC 49239 / DSM 5036 / JCM 8891 / ACAM 34</strain>
        <plasmid evidence="2 3">pHLAC01</plasmid>
    </source>
</reference>
<dbReference type="HOGENOM" id="CLU_2534559_0_0_2"/>
<dbReference type="Proteomes" id="UP000000740">
    <property type="component" value="Plasmid pHLAC01"/>
</dbReference>
<reference evidence="1" key="6">
    <citation type="journal article" date="2020" name="Extremophiles">
        <title>Extremophilic models for astrobiology: haloarchaeal survival strategies and pigments for remote sensing.</title>
        <authorList>
            <person name="DasSarma S."/>
            <person name="DasSarma P."/>
            <person name="Laye V.J."/>
            <person name="Schwieterman E.W."/>
        </authorList>
    </citation>
    <scope>NUCLEOTIDE SEQUENCE</scope>
    <source>
        <strain evidence="1">ATCC 49239</strain>
        <plasmid evidence="2 3">pHLAC01</plasmid>
    </source>
</reference>
<reference evidence="1" key="5">
    <citation type="journal article" date="2018" name="Astrobiology">
        <title>An Antarctic Extreme Halophile and Its Polyextremophilic Enzyme: Effects of Perchlorate Salts.</title>
        <authorList>
            <person name="Laye V.J."/>
            <person name="DasSarma S."/>
        </authorList>
    </citation>
    <scope>NUCLEOTIDE SEQUENCE</scope>
    <source>
        <strain evidence="1">ATCC 49239</strain>
        <plasmid evidence="2 3">pHLAC01</plasmid>
    </source>
</reference>
<dbReference type="GeneID" id="7402409"/>
<reference evidence="1" key="1">
    <citation type="journal article" date="2013" name="BMC Biotechnol.">
        <title>Cloning, overexpression, purification, and characterization of a polyextremophilic beta-galactosidase from the Antarctic haloarchaeon Halorubrum lacusprofundi.</title>
        <authorList>
            <person name="Karan R."/>
            <person name="Capes M.D."/>
            <person name="DasSarma P."/>
            <person name="DasSarma S."/>
        </authorList>
    </citation>
    <scope>NUCLEOTIDE SEQUENCE</scope>
    <source>
        <strain evidence="1">ATCC 49239</strain>
        <plasmid evidence="2 3">pHLAC01</plasmid>
    </source>
</reference>
<protein>
    <submittedName>
        <fullName evidence="1">Uncharacterized protein</fullName>
    </submittedName>
</protein>
<evidence type="ECO:0000313" key="2">
    <source>
        <dbReference type="EMBL" id="ACM59073.1"/>
    </source>
</evidence>
<dbReference type="EMBL" id="CP001367">
    <property type="protein sequence ID" value="ACM59073.1"/>
    <property type="molecule type" value="Genomic_DNA"/>
</dbReference>
<evidence type="ECO:0000313" key="3">
    <source>
        <dbReference type="Proteomes" id="UP000000740"/>
    </source>
</evidence>
<dbReference type="KEGG" id="hla:Hlac_3566"/>